<reference evidence="3" key="1">
    <citation type="submission" date="2022-07" db="EMBL/GenBank/DDBJ databases">
        <title>Alkalimarinus sp. nov., isolated from gut of a Alitta virens.</title>
        <authorList>
            <person name="Yang A.I."/>
            <person name="Shin N.-R."/>
        </authorList>
    </citation>
    <scope>NUCLEOTIDE SEQUENCE</scope>
    <source>
        <strain evidence="3">FA028</strain>
    </source>
</reference>
<protein>
    <submittedName>
        <fullName evidence="3">Uncharacterized protein</fullName>
    </submittedName>
</protein>
<feature type="region of interest" description="Disordered" evidence="1">
    <location>
        <begin position="70"/>
        <end position="99"/>
    </location>
</feature>
<evidence type="ECO:0000256" key="1">
    <source>
        <dbReference type="SAM" id="MobiDB-lite"/>
    </source>
</evidence>
<dbReference type="KEGG" id="asem:NNL22_06810"/>
<sequence length="99" mass="10985">MFKFTAITSILILTLSMSAFADGGKQWEEKVLQVSTPHLHHGAPTAKEMNHTAVQHKRWLFDDANNSPIDDDVSHPPAALRTHMGHMASDHKRMSVGSN</sequence>
<evidence type="ECO:0000313" key="3">
    <source>
        <dbReference type="EMBL" id="UZW76288.1"/>
    </source>
</evidence>
<accession>A0A9E8HKF2</accession>
<keyword evidence="2" id="KW-0732">Signal</keyword>
<gene>
    <name evidence="3" type="ORF">NNL22_06810</name>
</gene>
<dbReference type="RefSeq" id="WP_251812076.1">
    <property type="nucleotide sequence ID" value="NZ_CP101527.1"/>
</dbReference>
<feature type="chain" id="PRO_5038695037" evidence="2">
    <location>
        <begin position="22"/>
        <end position="99"/>
    </location>
</feature>
<evidence type="ECO:0000313" key="4">
    <source>
        <dbReference type="Proteomes" id="UP001164472"/>
    </source>
</evidence>
<dbReference type="EMBL" id="CP101527">
    <property type="protein sequence ID" value="UZW76288.1"/>
    <property type="molecule type" value="Genomic_DNA"/>
</dbReference>
<proteinExistence type="predicted"/>
<feature type="signal peptide" evidence="2">
    <location>
        <begin position="1"/>
        <end position="21"/>
    </location>
</feature>
<keyword evidence="4" id="KW-1185">Reference proteome</keyword>
<organism evidence="3 4">
    <name type="scientific">Alkalimarinus sediminis</name>
    <dbReference type="NCBI Taxonomy" id="1632866"/>
    <lineage>
        <taxon>Bacteria</taxon>
        <taxon>Pseudomonadati</taxon>
        <taxon>Pseudomonadota</taxon>
        <taxon>Gammaproteobacteria</taxon>
        <taxon>Alteromonadales</taxon>
        <taxon>Alteromonadaceae</taxon>
        <taxon>Alkalimarinus</taxon>
    </lineage>
</organism>
<dbReference type="AlphaFoldDB" id="A0A9E8HKF2"/>
<name>A0A9E8HKF2_9ALTE</name>
<evidence type="ECO:0000256" key="2">
    <source>
        <dbReference type="SAM" id="SignalP"/>
    </source>
</evidence>
<dbReference type="Proteomes" id="UP001164472">
    <property type="component" value="Chromosome"/>
</dbReference>